<keyword evidence="3 6" id="KW-1133">Transmembrane helix</keyword>
<evidence type="ECO:0000256" key="6">
    <source>
        <dbReference type="SAM" id="Phobius"/>
    </source>
</evidence>
<keyword evidence="8" id="KW-1185">Reference proteome</keyword>
<dbReference type="InterPro" id="IPR035952">
    <property type="entry name" value="Rhomboid-like_sf"/>
</dbReference>
<evidence type="ECO:0000256" key="4">
    <source>
        <dbReference type="ARBA" id="ARBA00023136"/>
    </source>
</evidence>
<dbReference type="Pfam" id="PF08551">
    <property type="entry name" value="DUF1751"/>
    <property type="match status" value="1"/>
</dbReference>
<protein>
    <recommendedName>
        <fullName evidence="9">Transmembrane protein 115</fullName>
    </recommendedName>
</protein>
<dbReference type="AlphaFoldDB" id="A0AAD9L428"/>
<evidence type="ECO:0000256" key="2">
    <source>
        <dbReference type="ARBA" id="ARBA00022692"/>
    </source>
</evidence>
<organism evidence="7 8">
    <name type="scientific">Ridgeia piscesae</name>
    <name type="common">Tubeworm</name>
    <dbReference type="NCBI Taxonomy" id="27915"/>
    <lineage>
        <taxon>Eukaryota</taxon>
        <taxon>Metazoa</taxon>
        <taxon>Spiralia</taxon>
        <taxon>Lophotrochozoa</taxon>
        <taxon>Annelida</taxon>
        <taxon>Polychaeta</taxon>
        <taxon>Sedentaria</taxon>
        <taxon>Canalipalpata</taxon>
        <taxon>Sabellida</taxon>
        <taxon>Siboglinidae</taxon>
        <taxon>Ridgeia</taxon>
    </lineage>
</organism>
<evidence type="ECO:0000256" key="3">
    <source>
        <dbReference type="ARBA" id="ARBA00022989"/>
    </source>
</evidence>
<feature type="transmembrane region" description="Helical" evidence="6">
    <location>
        <begin position="176"/>
        <end position="192"/>
    </location>
</feature>
<dbReference type="PANTHER" id="PTHR13377:SF3">
    <property type="entry name" value="TRANSMEMBRANE PROTEIN 115"/>
    <property type="match status" value="1"/>
</dbReference>
<dbReference type="InterPro" id="IPR013861">
    <property type="entry name" value="TMEM115/Pdh1/Rbl19"/>
</dbReference>
<evidence type="ECO:0000313" key="8">
    <source>
        <dbReference type="Proteomes" id="UP001209878"/>
    </source>
</evidence>
<gene>
    <name evidence="7" type="ORF">NP493_340g02009</name>
</gene>
<name>A0AAD9L428_RIDPI</name>
<dbReference type="SUPFAM" id="SSF144091">
    <property type="entry name" value="Rhomboid-like"/>
    <property type="match status" value="1"/>
</dbReference>
<dbReference type="SMART" id="SM01160">
    <property type="entry name" value="DUF1751"/>
    <property type="match status" value="1"/>
</dbReference>
<comment type="subcellular location">
    <subcellularLocation>
        <location evidence="1">Membrane</location>
        <topology evidence="1">Multi-pass membrane protein</topology>
    </subcellularLocation>
</comment>
<keyword evidence="2 6" id="KW-0812">Transmembrane</keyword>
<evidence type="ECO:0000256" key="1">
    <source>
        <dbReference type="ARBA" id="ARBA00004141"/>
    </source>
</evidence>
<dbReference type="Proteomes" id="UP001209878">
    <property type="component" value="Unassembled WGS sequence"/>
</dbReference>
<feature type="transmembrane region" description="Helical" evidence="6">
    <location>
        <begin position="20"/>
        <end position="43"/>
    </location>
</feature>
<dbReference type="EMBL" id="JAODUO010000339">
    <property type="protein sequence ID" value="KAK2182716.1"/>
    <property type="molecule type" value="Genomic_DNA"/>
</dbReference>
<dbReference type="GO" id="GO:0016020">
    <property type="term" value="C:membrane"/>
    <property type="evidence" value="ECO:0007669"/>
    <property type="project" value="UniProtKB-SubCell"/>
</dbReference>
<proteinExistence type="predicted"/>
<comment type="caution">
    <text evidence="7">The sequence shown here is derived from an EMBL/GenBank/DDBJ whole genome shotgun (WGS) entry which is preliminary data.</text>
</comment>
<reference evidence="7" key="1">
    <citation type="journal article" date="2023" name="Mol. Biol. Evol.">
        <title>Third-Generation Sequencing Reveals the Adaptive Role of the Epigenome in Three Deep-Sea Polychaetes.</title>
        <authorList>
            <person name="Perez M."/>
            <person name="Aroh O."/>
            <person name="Sun Y."/>
            <person name="Lan Y."/>
            <person name="Juniper S.K."/>
            <person name="Young C.R."/>
            <person name="Angers B."/>
            <person name="Qian P.Y."/>
        </authorList>
    </citation>
    <scope>NUCLEOTIDE SEQUENCE</scope>
    <source>
        <strain evidence="7">R07B-5</strain>
    </source>
</reference>
<dbReference type="PANTHER" id="PTHR13377">
    <property type="entry name" value="PLACENTAL PROTEIN 6"/>
    <property type="match status" value="1"/>
</dbReference>
<feature type="transmembrane region" description="Helical" evidence="6">
    <location>
        <begin position="198"/>
        <end position="216"/>
    </location>
</feature>
<evidence type="ECO:0000256" key="5">
    <source>
        <dbReference type="SAM" id="MobiDB-lite"/>
    </source>
</evidence>
<evidence type="ECO:0000313" key="7">
    <source>
        <dbReference type="EMBL" id="KAK2182716.1"/>
    </source>
</evidence>
<dbReference type="FunFam" id="1.20.1540.10:FF:000004">
    <property type="entry name" value="Transmembrane protein 115"/>
    <property type="match status" value="1"/>
</dbReference>
<keyword evidence="4 6" id="KW-0472">Membrane</keyword>
<dbReference type="Gene3D" id="1.20.1540.10">
    <property type="entry name" value="Rhomboid-like"/>
    <property type="match status" value="1"/>
</dbReference>
<feature type="transmembrane region" description="Helical" evidence="6">
    <location>
        <begin position="63"/>
        <end position="92"/>
    </location>
</feature>
<dbReference type="GO" id="GO:0005794">
    <property type="term" value="C:Golgi apparatus"/>
    <property type="evidence" value="ECO:0007669"/>
    <property type="project" value="TreeGrafter"/>
</dbReference>
<sequence length="371" mass="40861">MATSKMKANLPYIKEQFGAVLGNSSVVVKFICIGLVVGYFLTFSDTAVASVAVTPGRVLPPNFWVWTYLTHSFLETHFWLVLVDMLVVILYGKLLEPLWGALEMVVFFLVVNTSVALITSMTYFFTYLLVRNPVYLYEVSIHGLAGYLAGFSVAVKQVMPDNVLVSSPFGKLRNKHLPLWLLLLTTLVRLIGGVDGPYPVMFGTGLLVSWVYLRFYQRHSNGNSGDMAESFTFASFFPHSLRPFVEVISNVVFVLLVKLKVCKKPQRKYDISAPTTITVSLPGTDPADAERRRQVALKALNERLGTAESATWPSLDDGETTDNDSFPADGATSAPLVSTHTVKKSESSTVETLVEVSVAQQSKSLEQLPGS</sequence>
<dbReference type="GO" id="GO:0006890">
    <property type="term" value="P:retrograde vesicle-mediated transport, Golgi to endoplasmic reticulum"/>
    <property type="evidence" value="ECO:0007669"/>
    <property type="project" value="InterPro"/>
</dbReference>
<feature type="transmembrane region" description="Helical" evidence="6">
    <location>
        <begin position="104"/>
        <end position="128"/>
    </location>
</feature>
<evidence type="ECO:0008006" key="9">
    <source>
        <dbReference type="Google" id="ProtNLM"/>
    </source>
</evidence>
<feature type="region of interest" description="Disordered" evidence="5">
    <location>
        <begin position="308"/>
        <end position="350"/>
    </location>
</feature>
<feature type="transmembrane region" description="Helical" evidence="6">
    <location>
        <begin position="134"/>
        <end position="155"/>
    </location>
</feature>
<accession>A0AAD9L428</accession>